<feature type="compositionally biased region" description="Polar residues" evidence="1">
    <location>
        <begin position="1"/>
        <end position="13"/>
    </location>
</feature>
<name>A0A1G2LBR7_9BACT</name>
<evidence type="ECO:0000313" key="3">
    <source>
        <dbReference type="Proteomes" id="UP000176705"/>
    </source>
</evidence>
<feature type="region of interest" description="Disordered" evidence="1">
    <location>
        <begin position="1"/>
        <end position="23"/>
    </location>
</feature>
<sequence>MTASDGYKSSDTNDSGDKRFKISEGNSRNFTFTVSIPTGIDSGVLGIQLNGFKWDTASAEDMDNLYTIDIEDFRSDVVTGLTIH</sequence>
<organism evidence="2 3">
    <name type="scientific">Candidatus Sungbacteria bacterium RIFCSPLOWO2_01_FULL_59_16</name>
    <dbReference type="NCBI Taxonomy" id="1802280"/>
    <lineage>
        <taxon>Bacteria</taxon>
        <taxon>Candidatus Sungiibacteriota</taxon>
    </lineage>
</organism>
<gene>
    <name evidence="2" type="ORF">A3B37_03165</name>
</gene>
<evidence type="ECO:0000313" key="2">
    <source>
        <dbReference type="EMBL" id="OHA08249.1"/>
    </source>
</evidence>
<comment type="caution">
    <text evidence="2">The sequence shown here is derived from an EMBL/GenBank/DDBJ whole genome shotgun (WGS) entry which is preliminary data.</text>
</comment>
<proteinExistence type="predicted"/>
<protein>
    <submittedName>
        <fullName evidence="2">Uncharacterized protein</fullName>
    </submittedName>
</protein>
<dbReference type="EMBL" id="MHQS01000020">
    <property type="protein sequence ID" value="OHA08249.1"/>
    <property type="molecule type" value="Genomic_DNA"/>
</dbReference>
<dbReference type="Proteomes" id="UP000176705">
    <property type="component" value="Unassembled WGS sequence"/>
</dbReference>
<evidence type="ECO:0000256" key="1">
    <source>
        <dbReference type="SAM" id="MobiDB-lite"/>
    </source>
</evidence>
<reference evidence="2 3" key="1">
    <citation type="journal article" date="2016" name="Nat. Commun.">
        <title>Thousands of microbial genomes shed light on interconnected biogeochemical processes in an aquifer system.</title>
        <authorList>
            <person name="Anantharaman K."/>
            <person name="Brown C.T."/>
            <person name="Hug L.A."/>
            <person name="Sharon I."/>
            <person name="Castelle C.J."/>
            <person name="Probst A.J."/>
            <person name="Thomas B.C."/>
            <person name="Singh A."/>
            <person name="Wilkins M.J."/>
            <person name="Karaoz U."/>
            <person name="Brodie E.L."/>
            <person name="Williams K.H."/>
            <person name="Hubbard S.S."/>
            <person name="Banfield J.F."/>
        </authorList>
    </citation>
    <scope>NUCLEOTIDE SEQUENCE [LARGE SCALE GENOMIC DNA]</scope>
</reference>
<accession>A0A1G2LBR7</accession>
<dbReference type="AlphaFoldDB" id="A0A1G2LBR7"/>